<dbReference type="InterPro" id="IPR049809">
    <property type="entry name" value="YehF/YfeS-like_WGR"/>
</dbReference>
<evidence type="ECO:0000313" key="3">
    <source>
        <dbReference type="Proteomes" id="UP001212602"/>
    </source>
</evidence>
<dbReference type="Gene3D" id="1.10.10.10">
    <property type="entry name" value="Winged helix-like DNA-binding domain superfamily/Winged helix DNA-binding domain"/>
    <property type="match status" value="1"/>
</dbReference>
<dbReference type="Proteomes" id="UP001212602">
    <property type="component" value="Unassembled WGS sequence"/>
</dbReference>
<feature type="domain" description="WGR" evidence="1">
    <location>
        <begin position="1"/>
        <end position="78"/>
    </location>
</feature>
<dbReference type="InterPro" id="IPR025406">
    <property type="entry name" value="DUF4132"/>
</dbReference>
<protein>
    <submittedName>
        <fullName evidence="2">WGR and DUF4132 domain-containing protein</fullName>
    </submittedName>
</protein>
<organism evidence="2 3">
    <name type="scientific">Xenophilus arseniciresistens</name>
    <dbReference type="NCBI Taxonomy" id="1283306"/>
    <lineage>
        <taxon>Bacteria</taxon>
        <taxon>Pseudomonadati</taxon>
        <taxon>Pseudomonadota</taxon>
        <taxon>Betaproteobacteria</taxon>
        <taxon>Burkholderiales</taxon>
        <taxon>Comamonadaceae</taxon>
        <taxon>Xenophilus</taxon>
    </lineage>
</organism>
<dbReference type="CDD" id="cd07996">
    <property type="entry name" value="WGR_MMR_like"/>
    <property type="match status" value="1"/>
</dbReference>
<dbReference type="Pfam" id="PF13569">
    <property type="entry name" value="DUF4132"/>
    <property type="match status" value="1"/>
</dbReference>
<dbReference type="PROSITE" id="PS51977">
    <property type="entry name" value="WGR"/>
    <property type="match status" value="1"/>
</dbReference>
<evidence type="ECO:0000259" key="1">
    <source>
        <dbReference type="PROSITE" id="PS51977"/>
    </source>
</evidence>
<dbReference type="EMBL" id="JAQIPB010000002">
    <property type="protein sequence ID" value="MDA7416250.1"/>
    <property type="molecule type" value="Genomic_DNA"/>
</dbReference>
<gene>
    <name evidence="2" type="ORF">PGB34_07725</name>
</gene>
<evidence type="ECO:0000313" key="2">
    <source>
        <dbReference type="EMBL" id="MDA7416250.1"/>
    </source>
</evidence>
<dbReference type="Pfam" id="PF05406">
    <property type="entry name" value="WGR"/>
    <property type="match status" value="1"/>
</dbReference>
<proteinExistence type="predicted"/>
<dbReference type="RefSeq" id="WP_271427476.1">
    <property type="nucleotide sequence ID" value="NZ_JAQIPB010000002.1"/>
</dbReference>
<comment type="caution">
    <text evidence="2">The sequence shown here is derived from an EMBL/GenBank/DDBJ whole genome shotgun (WGS) entry which is preliminary data.</text>
</comment>
<reference evidence="2" key="1">
    <citation type="submission" date="2023-01" db="EMBL/GenBank/DDBJ databases">
        <title>Xenophilus mangrovi sp. nov., isolated from soil of Mangrove nature reserve.</title>
        <authorList>
            <person name="Xu S."/>
            <person name="Liu Z."/>
            <person name="Xu Y."/>
        </authorList>
    </citation>
    <scope>NUCLEOTIDE SEQUENCE</scope>
    <source>
        <strain evidence="2">YW8</strain>
    </source>
</reference>
<name>A0AAE3N5G9_9BURK</name>
<dbReference type="SUPFAM" id="SSF142921">
    <property type="entry name" value="WGR domain-like"/>
    <property type="match status" value="1"/>
</dbReference>
<accession>A0AAE3N5G9</accession>
<sequence length="1426" mass="152999">MRRFELIEGNSSKFWEIEQADKELNIRWGRIGTAGQSQTKSFDDAAKAQTAMGKLVTEKTGKGYKEAGVAADASIGKTEAKPKAAAPAAAAAAAPATAATAGSEAPAAPEAGPATESLDAQCERVFEAVRAQIADGALKLGDKLSAAVLKRQHGVSEQGAAMAFDRLKSGGLIYGWGSTAQVQDRAQAYAKALGERAAAAPLAAQASTSAEPVPEGTPPWLAQGEPLRLTPQMQGLIYASRRFPQPVLKTSVSAAWLLVRQKAELSIDLSASDAALRPAAERMLARSQQIEPAEDPEADALLLTLALHTTGYYGESEPGEAVVDYLVARYGLPQAVDVWLAAQRVQVVTHYDHKTRSRSSSFQAQVTHAVSNGWRGPLGQGEAALRRHLAAASEDDWRASAERIEAGMPQLLPARQPVLALLLPDRPELSNALALRLGAEKDTPETLHWLLLTATEPSALAQAAKVRISYSTGFWGHSQMVATAVRERGMQAVAVLEKGAAADEAGEALAAIGTPEAVTALAKVASASKGALARLSLAVDRWPQAALVALSRLVAAGGKDAGLLTPSLTRLLRAHGSAVDALRPWLDAGAQGAIDRQLALLAGPSEVADAVELPGVLAAPPWLAKVQKKAAGTLALEPLALAAVEQWPEGAREQAQRPASSWQQNRYASARNDVEVMLKELGFESKASKLAQEEQQKLLQAAFEQGNYDPALIEDIQTRSEAREKELLATLKDPIRDTARQGIQNGDASKLIAAWRAMLAARKKERYYFFWFDASYTAQLPPALGVPLWNAIAGEAETQGAEYVMAHFGLPALAGLQSVVRAKPGDNLRVALNYGAVELAAPAARAFAKLKTVRQLGREWLLKFPEHAACGLIAPALGKAGEVRDAAGAALRLLQAEGHGALLLEVAGRYDNPAVVDALRAVLDESPLDRFPTKRVKLPEWWQPRGWRRPELLNGKALPDEALDALGQMLTFPTNEEVYGGIAVVKEACRPASLADFGWDAFSAWLEAGAVGKENWALTALGFLGSDDTARKLTPLIREWPGEAAHARAVTGLDVLAGIGSDVALMLLNGVAQKVKFKGLQDKAREKIDAIAQARGLSTEELEDRLAPDLGLDEQGTMVLDFGPRAFKVGFDETLKPYVREVDATGTPGARLPDLPKPKKTDDAALSKEATERFKLLKKDARTIASQQLLRLEVAMCARRRWTPEVFRLFLVEHPLVRHLVQRLIWGVYQVSGDSSYGGELEACFRVAEDGSFTTAEDDPFELPEGEHVRIGVPHALELPAADAAAFGQVFADYELLQPFAQIGRDTYTLTEAEQKADKLERWKGAKVPTGRVLGLVNKGWRRGQAQDGGGIWYFLKPLGASKVIELYLDPGIIVGMVDEYPEQELGEIKVGPPGSWGEIQAPEAFSALDAISASELIRDLEALRA</sequence>
<dbReference type="InterPro" id="IPR036930">
    <property type="entry name" value="WGR_dom_sf"/>
</dbReference>
<keyword evidence="3" id="KW-1185">Reference proteome</keyword>
<dbReference type="InterPro" id="IPR036388">
    <property type="entry name" value="WH-like_DNA-bd_sf"/>
</dbReference>
<dbReference type="SMART" id="SM00773">
    <property type="entry name" value="WGR"/>
    <property type="match status" value="1"/>
</dbReference>
<dbReference type="InterPro" id="IPR008893">
    <property type="entry name" value="WGR_domain"/>
</dbReference>
<dbReference type="Gene3D" id="2.20.140.10">
    <property type="entry name" value="WGR domain"/>
    <property type="match status" value="1"/>
</dbReference>